<organism evidence="1 2">
    <name type="scientific">Ureibacillus thermophilus</name>
    <dbReference type="NCBI Taxonomy" id="367743"/>
    <lineage>
        <taxon>Bacteria</taxon>
        <taxon>Bacillati</taxon>
        <taxon>Bacillota</taxon>
        <taxon>Bacilli</taxon>
        <taxon>Bacillales</taxon>
        <taxon>Caryophanaceae</taxon>
        <taxon>Ureibacillus</taxon>
    </lineage>
</organism>
<evidence type="ECO:0000313" key="2">
    <source>
        <dbReference type="Proteomes" id="UP000291151"/>
    </source>
</evidence>
<accession>A0A4P6UR53</accession>
<sequence length="34" mass="4036">MRVYTFQLPKFLSNLTRSCINLFSSGNKKKKKKE</sequence>
<dbReference type="KEGG" id="uth:DKZ56_06820"/>
<evidence type="ECO:0000313" key="1">
    <source>
        <dbReference type="EMBL" id="QBK25593.1"/>
    </source>
</evidence>
<dbReference type="NCBIfam" id="NF033436">
    <property type="entry name" value="SpoVM_broad"/>
    <property type="match status" value="1"/>
</dbReference>
<protein>
    <submittedName>
        <fullName evidence="1">Stage V sporulation protein SpoVM</fullName>
    </submittedName>
</protein>
<dbReference type="AlphaFoldDB" id="A0A4P6UR53"/>
<name>A0A4P6UR53_9BACL</name>
<gene>
    <name evidence="1" type="primary">spoVM</name>
    <name evidence="1" type="ORF">DKZ56_06820</name>
</gene>
<dbReference type="Proteomes" id="UP000291151">
    <property type="component" value="Chromosome"/>
</dbReference>
<reference evidence="1 2" key="1">
    <citation type="submission" date="2019-02" db="EMBL/GenBank/DDBJ databases">
        <title>Ureibacillus thermophilus.</title>
        <authorList>
            <person name="Sunny J.S."/>
            <person name="Natarajan A."/>
            <person name="Saleena L.M."/>
        </authorList>
    </citation>
    <scope>NUCLEOTIDE SEQUENCE [LARGE SCALE GENOMIC DNA]</scope>
    <source>
        <strain evidence="1 2">LM102</strain>
    </source>
</reference>
<keyword evidence="2" id="KW-1185">Reference proteome</keyword>
<dbReference type="EMBL" id="CP036528">
    <property type="protein sequence ID" value="QBK25593.1"/>
    <property type="molecule type" value="Genomic_DNA"/>
</dbReference>
<proteinExistence type="predicted"/>
<dbReference type="RefSeq" id="WP_208651979.1">
    <property type="nucleotide sequence ID" value="NZ_CP036528.1"/>
</dbReference>